<protein>
    <recommendedName>
        <fullName evidence="3">F-box domain-containing protein</fullName>
    </recommendedName>
</protein>
<evidence type="ECO:0000313" key="2">
    <source>
        <dbReference type="Proteomes" id="UP000053558"/>
    </source>
</evidence>
<organism evidence="1 2">
    <name type="scientific">Coniophora puteana (strain RWD-64-598)</name>
    <name type="common">Brown rot fungus</name>
    <dbReference type="NCBI Taxonomy" id="741705"/>
    <lineage>
        <taxon>Eukaryota</taxon>
        <taxon>Fungi</taxon>
        <taxon>Dikarya</taxon>
        <taxon>Basidiomycota</taxon>
        <taxon>Agaricomycotina</taxon>
        <taxon>Agaricomycetes</taxon>
        <taxon>Agaricomycetidae</taxon>
        <taxon>Boletales</taxon>
        <taxon>Coniophorineae</taxon>
        <taxon>Coniophoraceae</taxon>
        <taxon>Coniophora</taxon>
    </lineage>
</organism>
<name>A0A5M3N5F8_CONPW</name>
<dbReference type="GeneID" id="19204524"/>
<dbReference type="KEGG" id="cput:CONPUDRAFT_161346"/>
<sequence>MSIPSIAVPTLTMDNLGKSDALVIMSSPLLNLPVEIRLAIYQLILNEHRRVRRFKQPSNAHVQLLRACKQIYVETECIFRRYVSLRNELEIERFLAQTSWDPRLVVFADVANDGRMVESRKTHDYDKQKLPVSRLYLVLRRMTSLKHLRAFSARNYHPYTAAGPHLRYYLDFEGSMFPSIGSSKEPPPLSTYELHLDRTTRVFPFQGVNPQQISDLRLSGDCHLQTRTSFPSLRRLNLFGITSHSFDHVQFDEHFSSSYLNEFNYAQGDRLAFEMRDVHLRSLCAGPGRGLQKLVLLGANRLASADISACLRCLPALRYF</sequence>
<keyword evidence="2" id="KW-1185">Reference proteome</keyword>
<dbReference type="AlphaFoldDB" id="A0A5M3N5F8"/>
<reference evidence="2" key="1">
    <citation type="journal article" date="2012" name="Science">
        <title>The Paleozoic origin of enzymatic lignin decomposition reconstructed from 31 fungal genomes.</title>
        <authorList>
            <person name="Floudas D."/>
            <person name="Binder M."/>
            <person name="Riley R."/>
            <person name="Barry K."/>
            <person name="Blanchette R.A."/>
            <person name="Henrissat B."/>
            <person name="Martinez A.T."/>
            <person name="Otillar R."/>
            <person name="Spatafora J.W."/>
            <person name="Yadav J.S."/>
            <person name="Aerts A."/>
            <person name="Benoit I."/>
            <person name="Boyd A."/>
            <person name="Carlson A."/>
            <person name="Copeland A."/>
            <person name="Coutinho P.M."/>
            <person name="de Vries R.P."/>
            <person name="Ferreira P."/>
            <person name="Findley K."/>
            <person name="Foster B."/>
            <person name="Gaskell J."/>
            <person name="Glotzer D."/>
            <person name="Gorecki P."/>
            <person name="Heitman J."/>
            <person name="Hesse C."/>
            <person name="Hori C."/>
            <person name="Igarashi K."/>
            <person name="Jurgens J.A."/>
            <person name="Kallen N."/>
            <person name="Kersten P."/>
            <person name="Kohler A."/>
            <person name="Kuees U."/>
            <person name="Kumar T.K.A."/>
            <person name="Kuo A."/>
            <person name="LaButti K."/>
            <person name="Larrondo L.F."/>
            <person name="Lindquist E."/>
            <person name="Ling A."/>
            <person name="Lombard V."/>
            <person name="Lucas S."/>
            <person name="Lundell T."/>
            <person name="Martin R."/>
            <person name="McLaughlin D.J."/>
            <person name="Morgenstern I."/>
            <person name="Morin E."/>
            <person name="Murat C."/>
            <person name="Nagy L.G."/>
            <person name="Nolan M."/>
            <person name="Ohm R.A."/>
            <person name="Patyshakuliyeva A."/>
            <person name="Rokas A."/>
            <person name="Ruiz-Duenas F.J."/>
            <person name="Sabat G."/>
            <person name="Salamov A."/>
            <person name="Samejima M."/>
            <person name="Schmutz J."/>
            <person name="Slot J.C."/>
            <person name="St John F."/>
            <person name="Stenlid J."/>
            <person name="Sun H."/>
            <person name="Sun S."/>
            <person name="Syed K."/>
            <person name="Tsang A."/>
            <person name="Wiebenga A."/>
            <person name="Young D."/>
            <person name="Pisabarro A."/>
            <person name="Eastwood D.C."/>
            <person name="Martin F."/>
            <person name="Cullen D."/>
            <person name="Grigoriev I.V."/>
            <person name="Hibbett D.S."/>
        </authorList>
    </citation>
    <scope>NUCLEOTIDE SEQUENCE [LARGE SCALE GENOMIC DNA]</scope>
    <source>
        <strain evidence="2">RWD-64-598 SS2</strain>
    </source>
</reference>
<gene>
    <name evidence="1" type="ORF">CONPUDRAFT_161346</name>
</gene>
<proteinExistence type="predicted"/>
<evidence type="ECO:0000313" key="1">
    <source>
        <dbReference type="EMBL" id="EIW86639.1"/>
    </source>
</evidence>
<accession>A0A5M3N5F8</accession>
<feature type="non-terminal residue" evidence="1">
    <location>
        <position position="320"/>
    </location>
</feature>
<dbReference type="Proteomes" id="UP000053558">
    <property type="component" value="Unassembled WGS sequence"/>
</dbReference>
<dbReference type="EMBL" id="JH711573">
    <property type="protein sequence ID" value="EIW86639.1"/>
    <property type="molecule type" value="Genomic_DNA"/>
</dbReference>
<dbReference type="RefSeq" id="XP_007763386.1">
    <property type="nucleotide sequence ID" value="XM_007765196.1"/>
</dbReference>
<comment type="caution">
    <text evidence="1">The sequence shown here is derived from an EMBL/GenBank/DDBJ whole genome shotgun (WGS) entry which is preliminary data.</text>
</comment>
<evidence type="ECO:0008006" key="3">
    <source>
        <dbReference type="Google" id="ProtNLM"/>
    </source>
</evidence>
<dbReference type="OMA" id="YELYLEP"/>
<dbReference type="OrthoDB" id="2951834at2759"/>